<keyword evidence="6 11" id="KW-1000">Mitochondrion outer membrane</keyword>
<keyword evidence="7" id="KW-0653">Protein transport</keyword>
<evidence type="ECO:0000256" key="11">
    <source>
        <dbReference type="PIRNR" id="PIRNR037707"/>
    </source>
</evidence>
<dbReference type="Proteomes" id="UP001153620">
    <property type="component" value="Chromosome 1"/>
</dbReference>
<dbReference type="GO" id="GO:0006605">
    <property type="term" value="P:protein targeting"/>
    <property type="evidence" value="ECO:0007669"/>
    <property type="project" value="InterPro"/>
</dbReference>
<dbReference type="FunFam" id="1.20.960.10:FF:000001">
    <property type="entry name" value="Mitochondrial import receptor subunit TOM20 homolog"/>
    <property type="match status" value="1"/>
</dbReference>
<keyword evidence="9 11" id="KW-0496">Mitochondrion</keyword>
<evidence type="ECO:0000256" key="1">
    <source>
        <dbReference type="ARBA" id="ARBA00004572"/>
    </source>
</evidence>
<dbReference type="PIRSF" id="PIRSF037707">
    <property type="entry name" value="MAS20_rcpt"/>
    <property type="match status" value="1"/>
</dbReference>
<evidence type="ECO:0000313" key="14">
    <source>
        <dbReference type="EMBL" id="CAG9797791.1"/>
    </source>
</evidence>
<name>A0A9N9WMN1_9DIPT</name>
<dbReference type="PRINTS" id="PR01989">
    <property type="entry name" value="EUOM20RECPTR"/>
</dbReference>
<evidence type="ECO:0000256" key="10">
    <source>
        <dbReference type="ARBA" id="ARBA00023136"/>
    </source>
</evidence>
<evidence type="ECO:0000256" key="13">
    <source>
        <dbReference type="SAM" id="Phobius"/>
    </source>
</evidence>
<evidence type="ECO:0000256" key="7">
    <source>
        <dbReference type="ARBA" id="ARBA00022927"/>
    </source>
</evidence>
<dbReference type="Pfam" id="PF02064">
    <property type="entry name" value="MAS20"/>
    <property type="match status" value="1"/>
</dbReference>
<feature type="transmembrane region" description="Helical" evidence="13">
    <location>
        <begin position="12"/>
        <end position="30"/>
    </location>
</feature>
<dbReference type="OrthoDB" id="2154253at2759"/>
<evidence type="ECO:0000256" key="12">
    <source>
        <dbReference type="SAM" id="MobiDB-lite"/>
    </source>
</evidence>
<dbReference type="InterPro" id="IPR022422">
    <property type="entry name" value="MAS20_rcpt_metazoan"/>
</dbReference>
<keyword evidence="15" id="KW-1185">Reference proteome</keyword>
<dbReference type="GO" id="GO:0008320">
    <property type="term" value="F:protein transmembrane transporter activity"/>
    <property type="evidence" value="ECO:0007669"/>
    <property type="project" value="TreeGrafter"/>
</dbReference>
<reference evidence="14" key="1">
    <citation type="submission" date="2022-01" db="EMBL/GenBank/DDBJ databases">
        <authorList>
            <person name="King R."/>
        </authorList>
    </citation>
    <scope>NUCLEOTIDE SEQUENCE</scope>
</reference>
<evidence type="ECO:0000256" key="5">
    <source>
        <dbReference type="ARBA" id="ARBA00022692"/>
    </source>
</evidence>
<dbReference type="PANTHER" id="PTHR12430:SF0">
    <property type="entry name" value="TRANSLOCASE OF OUTER MITOCHONDRIAL MEMBRANE 20"/>
    <property type="match status" value="1"/>
</dbReference>
<dbReference type="EMBL" id="OU895877">
    <property type="protein sequence ID" value="CAG9797791.1"/>
    <property type="molecule type" value="Genomic_DNA"/>
</dbReference>
<dbReference type="PRINTS" id="PR00351">
    <property type="entry name" value="OM20RECEPTOR"/>
</dbReference>
<evidence type="ECO:0000256" key="6">
    <source>
        <dbReference type="ARBA" id="ARBA00022787"/>
    </source>
</evidence>
<comment type="similarity">
    <text evidence="2 11">Belongs to the Tom20 family.</text>
</comment>
<comment type="subcellular location">
    <subcellularLocation>
        <location evidence="1">Mitochondrion outer membrane</location>
        <topology evidence="1">Single-pass membrane protein</topology>
    </subcellularLocation>
</comment>
<dbReference type="SUPFAM" id="SSF47157">
    <property type="entry name" value="Mitochondrial import receptor subunit Tom20"/>
    <property type="match status" value="1"/>
</dbReference>
<organism evidence="14 15">
    <name type="scientific">Chironomus riparius</name>
    <dbReference type="NCBI Taxonomy" id="315576"/>
    <lineage>
        <taxon>Eukaryota</taxon>
        <taxon>Metazoa</taxon>
        <taxon>Ecdysozoa</taxon>
        <taxon>Arthropoda</taxon>
        <taxon>Hexapoda</taxon>
        <taxon>Insecta</taxon>
        <taxon>Pterygota</taxon>
        <taxon>Neoptera</taxon>
        <taxon>Endopterygota</taxon>
        <taxon>Diptera</taxon>
        <taxon>Nematocera</taxon>
        <taxon>Chironomoidea</taxon>
        <taxon>Chironomidae</taxon>
        <taxon>Chironominae</taxon>
        <taxon>Chironomus</taxon>
    </lineage>
</organism>
<sequence>MDSLTNIGKSTIVAGVAGALFLGYCIYFDHKRRSAKDFKKKLHEKRQDREKRSVKKNKNKMPDLTDHEAVQRYFLHEIQMGEALISQGDINNGVEHLANAVIVCGQPTQLLQVLQQTLPAEVFTLLIHRMREFQSEIVTQTSSTTPGLKLAESTNDDLE</sequence>
<keyword evidence="3" id="KW-0813">Transport</keyword>
<dbReference type="GO" id="GO:0030943">
    <property type="term" value="F:mitochondrion targeting sequence binding"/>
    <property type="evidence" value="ECO:0007669"/>
    <property type="project" value="TreeGrafter"/>
</dbReference>
<dbReference type="InterPro" id="IPR002056">
    <property type="entry name" value="MAS20"/>
</dbReference>
<feature type="region of interest" description="Disordered" evidence="12">
    <location>
        <begin position="39"/>
        <end position="62"/>
    </location>
</feature>
<dbReference type="GO" id="GO:0030150">
    <property type="term" value="P:protein import into mitochondrial matrix"/>
    <property type="evidence" value="ECO:0007669"/>
    <property type="project" value="TreeGrafter"/>
</dbReference>
<keyword evidence="5 13" id="KW-0812">Transmembrane</keyword>
<dbReference type="InterPro" id="IPR023392">
    <property type="entry name" value="Tom20_dom_sf"/>
</dbReference>
<dbReference type="GO" id="GO:0016031">
    <property type="term" value="P:tRNA import into mitochondrion"/>
    <property type="evidence" value="ECO:0007669"/>
    <property type="project" value="TreeGrafter"/>
</dbReference>
<keyword evidence="8 13" id="KW-1133">Transmembrane helix</keyword>
<dbReference type="GO" id="GO:0006886">
    <property type="term" value="P:intracellular protein transport"/>
    <property type="evidence" value="ECO:0007669"/>
    <property type="project" value="InterPro"/>
</dbReference>
<evidence type="ECO:0000313" key="15">
    <source>
        <dbReference type="Proteomes" id="UP001153620"/>
    </source>
</evidence>
<evidence type="ECO:0000256" key="9">
    <source>
        <dbReference type="ARBA" id="ARBA00023128"/>
    </source>
</evidence>
<dbReference type="AlphaFoldDB" id="A0A9N9WMN1"/>
<protein>
    <submittedName>
        <fullName evidence="14">Uncharacterized protein</fullName>
    </submittedName>
</protein>
<keyword evidence="10 11" id="KW-0472">Membrane</keyword>
<dbReference type="PANTHER" id="PTHR12430">
    <property type="entry name" value="MITOCHONDRIAL IMPORT RECEPTOR SUBUNIT TOM20"/>
    <property type="match status" value="1"/>
</dbReference>
<dbReference type="GO" id="GO:0005742">
    <property type="term" value="C:mitochondrial outer membrane translocase complex"/>
    <property type="evidence" value="ECO:0007669"/>
    <property type="project" value="UniProtKB-UniRule"/>
</dbReference>
<evidence type="ECO:0000256" key="8">
    <source>
        <dbReference type="ARBA" id="ARBA00022989"/>
    </source>
</evidence>
<reference evidence="14" key="2">
    <citation type="submission" date="2022-10" db="EMBL/GenBank/DDBJ databases">
        <authorList>
            <consortium name="ENA_rothamsted_submissions"/>
            <consortium name="culmorum"/>
            <person name="King R."/>
        </authorList>
    </citation>
    <scope>NUCLEOTIDE SEQUENCE</scope>
</reference>
<evidence type="ECO:0000256" key="4">
    <source>
        <dbReference type="ARBA" id="ARBA00022553"/>
    </source>
</evidence>
<evidence type="ECO:0000256" key="2">
    <source>
        <dbReference type="ARBA" id="ARBA00005792"/>
    </source>
</evidence>
<proteinExistence type="inferred from homology"/>
<gene>
    <name evidence="14" type="ORF">CHIRRI_LOCUS779</name>
</gene>
<dbReference type="Gene3D" id="1.20.960.10">
    <property type="entry name" value="Mitochondrial outer membrane translocase complex, subunit Tom20 domain"/>
    <property type="match status" value="1"/>
</dbReference>
<evidence type="ECO:0000256" key="3">
    <source>
        <dbReference type="ARBA" id="ARBA00022448"/>
    </source>
</evidence>
<keyword evidence="4" id="KW-0597">Phosphoprotein</keyword>
<accession>A0A9N9WMN1</accession>